<keyword evidence="2" id="KW-1185">Reference proteome</keyword>
<dbReference type="PANTHER" id="PTHR35788:SF1">
    <property type="entry name" value="EXPORTED PROTEIN"/>
    <property type="match status" value="1"/>
</dbReference>
<evidence type="ECO:0000313" key="1">
    <source>
        <dbReference type="EMBL" id="OOP66929.1"/>
    </source>
</evidence>
<dbReference type="Proteomes" id="UP000189761">
    <property type="component" value="Unassembled WGS sequence"/>
</dbReference>
<proteinExistence type="predicted"/>
<dbReference type="AlphaFoldDB" id="A0A8E2I579"/>
<sequence>MKWIGLSILMLVGSQNILSDNFTVSHNGETIANVNRAYFSNPFIDIPLVNENNYEKFIQLLEKAIYQPPVNATLDDTGNIVPEKVGYKLDHDTFTKQFYTYYFNQGPANIIAPKQMVYPNVDSELLSLIRVKQIGHYTTFFNSGNKERSMNIKLASEAINNQVVFPGETFSFNKVVGKRTKEKGYMRAPVIVKGELSEDIGGGICQISSTLYNAVDNAGITITERYSHSKRVPYVPSGRDATVSWYGPDFRFTNKYNQPVLIRSKVYGGTVRIMVYSSEDINFKPKRIQKATYKLPKEIPLDSEVNRNHL</sequence>
<reference evidence="1 2" key="1">
    <citation type="submission" date="2017-01" db="EMBL/GenBank/DDBJ databases">
        <title>Draft genome sequence of Bacillus oleronius.</title>
        <authorList>
            <person name="Allam M."/>
        </authorList>
    </citation>
    <scope>NUCLEOTIDE SEQUENCE [LARGE SCALE GENOMIC DNA]</scope>
    <source>
        <strain evidence="1 2">DSM 9356</strain>
    </source>
</reference>
<organism evidence="1 2">
    <name type="scientific">Heyndrickxia oleronia</name>
    <dbReference type="NCBI Taxonomy" id="38875"/>
    <lineage>
        <taxon>Bacteria</taxon>
        <taxon>Bacillati</taxon>
        <taxon>Bacillota</taxon>
        <taxon>Bacilli</taxon>
        <taxon>Bacillales</taxon>
        <taxon>Bacillaceae</taxon>
        <taxon>Heyndrickxia</taxon>
    </lineage>
</organism>
<name>A0A8E2I579_9BACI</name>
<dbReference type="PANTHER" id="PTHR35788">
    <property type="entry name" value="EXPORTED PROTEIN-RELATED"/>
    <property type="match status" value="1"/>
</dbReference>
<dbReference type="Pfam" id="PF04294">
    <property type="entry name" value="VanW"/>
    <property type="match status" value="1"/>
</dbReference>
<evidence type="ECO:0000313" key="2">
    <source>
        <dbReference type="Proteomes" id="UP000189761"/>
    </source>
</evidence>
<dbReference type="RefSeq" id="WP_071976489.1">
    <property type="nucleotide sequence ID" value="NZ_CP065424.1"/>
</dbReference>
<comment type="caution">
    <text evidence="1">The sequence shown here is derived from an EMBL/GenBank/DDBJ whole genome shotgun (WGS) entry which is preliminary data.</text>
</comment>
<protein>
    <submittedName>
        <fullName evidence="1">Uncharacterized protein</fullName>
    </submittedName>
</protein>
<gene>
    <name evidence="1" type="ORF">BWZ43_18385</name>
</gene>
<accession>A0A8E2I579</accession>
<dbReference type="InterPro" id="IPR052913">
    <property type="entry name" value="Glycopeptide_resist_protein"/>
</dbReference>
<dbReference type="InterPro" id="IPR007391">
    <property type="entry name" value="Vancomycin_resist_VanW"/>
</dbReference>
<dbReference type="EMBL" id="MTLA01000247">
    <property type="protein sequence ID" value="OOP66929.1"/>
    <property type="molecule type" value="Genomic_DNA"/>
</dbReference>